<evidence type="ECO:0000256" key="5">
    <source>
        <dbReference type="ARBA" id="ARBA00023235"/>
    </source>
</evidence>
<comment type="similarity">
    <text evidence="1">Belongs to the helicase family. RecQ subfamily.</text>
</comment>
<evidence type="ECO:0000313" key="12">
    <source>
        <dbReference type="Proteomes" id="UP000076722"/>
    </source>
</evidence>
<dbReference type="PROSITE" id="PS51192">
    <property type="entry name" value="HELICASE_ATP_BIND_1"/>
    <property type="match status" value="1"/>
</dbReference>
<dbReference type="GO" id="GO:0005524">
    <property type="term" value="F:ATP binding"/>
    <property type="evidence" value="ECO:0007669"/>
    <property type="project" value="UniProtKB-KW"/>
</dbReference>
<feature type="compositionally biased region" description="Polar residues" evidence="8">
    <location>
        <begin position="777"/>
        <end position="786"/>
    </location>
</feature>
<evidence type="ECO:0000313" key="11">
    <source>
        <dbReference type="EMBL" id="KZS86501.1"/>
    </source>
</evidence>
<dbReference type="GO" id="GO:0003677">
    <property type="term" value="F:DNA binding"/>
    <property type="evidence" value="ECO:0007669"/>
    <property type="project" value="UniProtKB-KW"/>
</dbReference>
<evidence type="ECO:0000256" key="1">
    <source>
        <dbReference type="ARBA" id="ARBA00005446"/>
    </source>
</evidence>
<keyword evidence="5" id="KW-0413">Isomerase</keyword>
<dbReference type="GO" id="GO:0009378">
    <property type="term" value="F:four-way junction helicase activity"/>
    <property type="evidence" value="ECO:0007669"/>
    <property type="project" value="TreeGrafter"/>
</dbReference>
<feature type="region of interest" description="Disordered" evidence="8">
    <location>
        <begin position="549"/>
        <end position="787"/>
    </location>
</feature>
<comment type="catalytic activity">
    <reaction evidence="6">
        <text>Couples ATP hydrolysis with the unwinding of duplex DNA by translocating in the 3'-5' direction.</text>
        <dbReference type="EC" id="5.6.2.4"/>
    </reaction>
</comment>
<dbReference type="GO" id="GO:0005694">
    <property type="term" value="C:chromosome"/>
    <property type="evidence" value="ECO:0007669"/>
    <property type="project" value="TreeGrafter"/>
</dbReference>
<feature type="compositionally biased region" description="Basic and acidic residues" evidence="8">
    <location>
        <begin position="767"/>
        <end position="776"/>
    </location>
</feature>
<keyword evidence="4" id="KW-0238">DNA-binding</keyword>
<dbReference type="SMART" id="SM00487">
    <property type="entry name" value="DEXDc"/>
    <property type="match status" value="1"/>
</dbReference>
<gene>
    <name evidence="11" type="ORF">SISNIDRAFT_491903</name>
</gene>
<keyword evidence="3" id="KW-0067">ATP-binding</keyword>
<evidence type="ECO:0000259" key="9">
    <source>
        <dbReference type="PROSITE" id="PS51192"/>
    </source>
</evidence>
<accession>A0A164M9M9</accession>
<dbReference type="GO" id="GO:0005737">
    <property type="term" value="C:cytoplasm"/>
    <property type="evidence" value="ECO:0007669"/>
    <property type="project" value="TreeGrafter"/>
</dbReference>
<feature type="compositionally biased region" description="Pro residues" evidence="8">
    <location>
        <begin position="555"/>
        <end position="565"/>
    </location>
</feature>
<dbReference type="Pfam" id="PF00270">
    <property type="entry name" value="DEAD"/>
    <property type="match status" value="1"/>
</dbReference>
<feature type="compositionally biased region" description="Polar residues" evidence="8">
    <location>
        <begin position="672"/>
        <end position="687"/>
    </location>
</feature>
<dbReference type="InterPro" id="IPR011545">
    <property type="entry name" value="DEAD/DEAH_box_helicase_dom"/>
</dbReference>
<evidence type="ECO:0000256" key="2">
    <source>
        <dbReference type="ARBA" id="ARBA00022741"/>
    </source>
</evidence>
<dbReference type="EC" id="5.6.2.4" evidence="7"/>
<dbReference type="Proteomes" id="UP000076722">
    <property type="component" value="Unassembled WGS sequence"/>
</dbReference>
<keyword evidence="2" id="KW-0547">Nucleotide-binding</keyword>
<dbReference type="SUPFAM" id="SSF52540">
    <property type="entry name" value="P-loop containing nucleoside triphosphate hydrolases"/>
    <property type="match status" value="1"/>
</dbReference>
<feature type="domain" description="Helicase C-terminal" evidence="10">
    <location>
        <begin position="346"/>
        <end position="514"/>
    </location>
</feature>
<protein>
    <recommendedName>
        <fullName evidence="7">DNA 3'-5' helicase</fullName>
        <ecNumber evidence="7">5.6.2.4</ecNumber>
    </recommendedName>
</protein>
<feature type="compositionally biased region" description="Low complexity" evidence="8">
    <location>
        <begin position="704"/>
        <end position="725"/>
    </location>
</feature>
<evidence type="ECO:0000259" key="10">
    <source>
        <dbReference type="PROSITE" id="PS51194"/>
    </source>
</evidence>
<dbReference type="InterPro" id="IPR001650">
    <property type="entry name" value="Helicase_C-like"/>
</dbReference>
<feature type="compositionally biased region" description="Polar residues" evidence="8">
    <location>
        <begin position="694"/>
        <end position="703"/>
    </location>
</feature>
<feature type="domain" description="Helicase ATP-binding" evidence="9">
    <location>
        <begin position="161"/>
        <end position="319"/>
    </location>
</feature>
<evidence type="ECO:0000256" key="3">
    <source>
        <dbReference type="ARBA" id="ARBA00022840"/>
    </source>
</evidence>
<dbReference type="OrthoDB" id="2507344at2759"/>
<name>A0A164M9M9_9AGAM</name>
<feature type="compositionally biased region" description="Polar residues" evidence="8">
    <location>
        <begin position="726"/>
        <end position="751"/>
    </location>
</feature>
<evidence type="ECO:0000256" key="8">
    <source>
        <dbReference type="SAM" id="MobiDB-lite"/>
    </source>
</evidence>
<evidence type="ECO:0000256" key="7">
    <source>
        <dbReference type="ARBA" id="ARBA00034808"/>
    </source>
</evidence>
<keyword evidence="12" id="KW-1185">Reference proteome</keyword>
<dbReference type="Pfam" id="PF00271">
    <property type="entry name" value="Helicase_C"/>
    <property type="match status" value="1"/>
</dbReference>
<evidence type="ECO:0000256" key="4">
    <source>
        <dbReference type="ARBA" id="ARBA00023125"/>
    </source>
</evidence>
<organism evidence="11 12">
    <name type="scientific">Sistotremastrum niveocremeum HHB9708</name>
    <dbReference type="NCBI Taxonomy" id="1314777"/>
    <lineage>
        <taxon>Eukaryota</taxon>
        <taxon>Fungi</taxon>
        <taxon>Dikarya</taxon>
        <taxon>Basidiomycota</taxon>
        <taxon>Agaricomycotina</taxon>
        <taxon>Agaricomycetes</taxon>
        <taxon>Sistotremastrales</taxon>
        <taxon>Sistotremastraceae</taxon>
        <taxon>Sertulicium</taxon>
        <taxon>Sertulicium niveocremeum</taxon>
    </lineage>
</organism>
<dbReference type="STRING" id="1314777.A0A164M9M9"/>
<dbReference type="PROSITE" id="PS51194">
    <property type="entry name" value="HELICASE_CTER"/>
    <property type="match status" value="1"/>
</dbReference>
<evidence type="ECO:0000256" key="6">
    <source>
        <dbReference type="ARBA" id="ARBA00034617"/>
    </source>
</evidence>
<sequence>AFHHNRGIADSAYATSADDHESSREAPFETYLRVSFLLHDWYGIGAHVPPHPLSVSTAESAVTHPDLLVLSRSVDDRLLRLANELRNTIVLAADRGIRSAINSIPPISSSPAPRLPNPRSMVHPSRLYVLRHFLAVSNPSQAAELMTSAGFRTPEQADLIDHILSQPGHLLAVLPTGGGKTMAIAAAAKLYEKVSALIVVMVPFVALQHDLYYRLRAYASTARFEADDWNPFTTKILLISLECLTERKNFTKLLSFAGHIKAIFIDEAHHLLISKQFRPRFADLHQLIAFGCPVILLTGTLSPTSVSTLQNQLHLGDLRQIRSPTTARPELRFNFERCSRERLHPAVREYIRLHPSTAQERGMVICRTKKDAEALAAATGAVLYHAGMSPELRIEAMNRWLNGAEPQSRWIIGTKALSTGVDYPHVRWVILVEALDTIIDTDQAGGRGGRDGDPAEVTIFFTGLPQRFPDSDPDELLHGGYDVVCRMLSESDVCHRLHRNVFLDGVPSTCADLIGSKVQLCPPCHNAFNTQVDFFAIAQAENRPVIPFAAISSPTNPPRILPPPASNRRSPQILPTDDDVFSPRPSLPPPFSPTSQFITSHISHSRPRTPPPQITSDFIANPDPSPYASAVKRTATQTHHTPQSIQKRIRVFSPHRASQSFRSPPPPSTPTKARSQPSPYPNVSRQSEAPLPFSFQSSQATQLSSNTPSSSFYSSQSSRSRTSQPTATQGQRSSSITPAQSLTRNDLNYQMTKFVGPARPMSTPDRTQARRDRTSHDQSLPPTASMLSAKDREIILRQQCASAETNTLLRELDRTWALFRRQTWQIGCTVEWVVTNLGISGYAQEQKMGNHNTLKLCRLNYFTAEQRQQWRSWQNDLSKHLLNRKDYCYKCLCPIWASTEIVHWKALPPHDFCSDWARDMWVMIWSLSDRMNYIASVSAPSPPPALNDRSDYQIWLTTLVDPNSRLINGWVLIHTFVRLNKLIPFS</sequence>
<dbReference type="AlphaFoldDB" id="A0A164M9M9"/>
<dbReference type="PANTHER" id="PTHR13710">
    <property type="entry name" value="DNA HELICASE RECQ FAMILY MEMBER"/>
    <property type="match status" value="1"/>
</dbReference>
<feature type="compositionally biased region" description="Polar residues" evidence="8">
    <location>
        <begin position="634"/>
        <end position="646"/>
    </location>
</feature>
<dbReference type="Gene3D" id="3.40.50.300">
    <property type="entry name" value="P-loop containing nucleotide triphosphate hydrolases"/>
    <property type="match status" value="2"/>
</dbReference>
<dbReference type="InterPro" id="IPR014001">
    <property type="entry name" value="Helicase_ATP-bd"/>
</dbReference>
<dbReference type="SMART" id="SM00490">
    <property type="entry name" value="HELICc"/>
    <property type="match status" value="1"/>
</dbReference>
<dbReference type="GO" id="GO:0000724">
    <property type="term" value="P:double-strand break repair via homologous recombination"/>
    <property type="evidence" value="ECO:0007669"/>
    <property type="project" value="TreeGrafter"/>
</dbReference>
<feature type="region of interest" description="Disordered" evidence="8">
    <location>
        <begin position="1"/>
        <end position="20"/>
    </location>
</feature>
<reference evidence="11 12" key="1">
    <citation type="journal article" date="2016" name="Mol. Biol. Evol.">
        <title>Comparative Genomics of Early-Diverging Mushroom-Forming Fungi Provides Insights into the Origins of Lignocellulose Decay Capabilities.</title>
        <authorList>
            <person name="Nagy L.G."/>
            <person name="Riley R."/>
            <person name="Tritt A."/>
            <person name="Adam C."/>
            <person name="Daum C."/>
            <person name="Floudas D."/>
            <person name="Sun H."/>
            <person name="Yadav J.S."/>
            <person name="Pangilinan J."/>
            <person name="Larsson K.H."/>
            <person name="Matsuura K."/>
            <person name="Barry K."/>
            <person name="Labutti K."/>
            <person name="Kuo R."/>
            <person name="Ohm R.A."/>
            <person name="Bhattacharya S.S."/>
            <person name="Shirouzu T."/>
            <person name="Yoshinaga Y."/>
            <person name="Martin F.M."/>
            <person name="Grigoriev I.V."/>
            <person name="Hibbett D.S."/>
        </authorList>
    </citation>
    <scope>NUCLEOTIDE SEQUENCE [LARGE SCALE GENOMIC DNA]</scope>
    <source>
        <strain evidence="11 12">HHB9708</strain>
    </source>
</reference>
<dbReference type="GO" id="GO:0043138">
    <property type="term" value="F:3'-5' DNA helicase activity"/>
    <property type="evidence" value="ECO:0007669"/>
    <property type="project" value="UniProtKB-EC"/>
</dbReference>
<proteinExistence type="inferred from homology"/>
<dbReference type="InterPro" id="IPR027417">
    <property type="entry name" value="P-loop_NTPase"/>
</dbReference>
<feature type="non-terminal residue" evidence="11">
    <location>
        <position position="1"/>
    </location>
</feature>
<dbReference type="EMBL" id="KV419492">
    <property type="protein sequence ID" value="KZS86501.1"/>
    <property type="molecule type" value="Genomic_DNA"/>
</dbReference>
<dbReference type="PANTHER" id="PTHR13710:SF105">
    <property type="entry name" value="ATP-DEPENDENT DNA HELICASE Q1"/>
    <property type="match status" value="1"/>
</dbReference>